<dbReference type="Pfam" id="PF01757">
    <property type="entry name" value="Acyl_transf_3"/>
    <property type="match status" value="1"/>
</dbReference>
<organism evidence="4 5">
    <name type="scientific">Candidatus Planktophila sulfonica</name>
    <dbReference type="NCBI Taxonomy" id="1884904"/>
    <lineage>
        <taxon>Bacteria</taxon>
        <taxon>Bacillati</taxon>
        <taxon>Actinomycetota</taxon>
        <taxon>Actinomycetes</taxon>
        <taxon>Candidatus Nanopelagicales</taxon>
        <taxon>Candidatus Nanopelagicaceae</taxon>
        <taxon>Candidatus Planktophila</taxon>
    </lineage>
</organism>
<gene>
    <name evidence="4" type="ORF">A1sIA56_03360</name>
</gene>
<evidence type="ECO:0000313" key="4">
    <source>
        <dbReference type="EMBL" id="ASY15949.1"/>
    </source>
</evidence>
<dbReference type="GO" id="GO:0009103">
    <property type="term" value="P:lipopolysaccharide biosynthetic process"/>
    <property type="evidence" value="ECO:0007669"/>
    <property type="project" value="TreeGrafter"/>
</dbReference>
<feature type="transmembrane region" description="Helical" evidence="1">
    <location>
        <begin position="131"/>
        <end position="154"/>
    </location>
</feature>
<dbReference type="InterPro" id="IPR002656">
    <property type="entry name" value="Acyl_transf_3_dom"/>
</dbReference>
<proteinExistence type="predicted"/>
<dbReference type="AlphaFoldDB" id="A0A249KGX9"/>
<feature type="transmembrane region" description="Helical" evidence="1">
    <location>
        <begin position="282"/>
        <end position="299"/>
    </location>
</feature>
<sequence>MRIPQIQALRAFAATLVVVYHAGITSGGYIGVDIFYVISGYLITGLLLRELDKTGTLGLKAFYLRRIKRLLPTSFFVLFVTGVTAWYLYPATMRADLGKDIAAASIYISNYLFAFWQMDYQNLSAVPPVVIHYWSLAVEEQFYLFWPFIILALYKRGGRRTVGFGILAISIASFLFSLFQTSTEPIWAFYSLPTRAWELGVGALLLYIPQRIKFSQNYLWIALALFIYGTLQFRDNTPFPGTAALVPVLATAISIAAVHSWPKVLNSIGSHRIVQWLGEISYPLYLWHWPLLVIPAIYFGRNLTIFERVLAVLATLLFAELTHRYIEEPLRHAKLPQKTVIRGGVAATVISLTLGLAINSSYSDIVTLKDGKKISLQEIMKKPVVYDDGCHVNNGETTSPDCTYGVRGSSRKIVLFGDSHAAQWFPTLEKLAREQRFELISLTKSACPGAAVTKVDTGEYKNSDCFAWRDYAYKRIKSINPDAVLVSGFQHFEVPSQYSSRESWWREGQGKTYNSLRGSSPRIIYISDTPHPNRDIPSCIASGSLDRCNGSERSTPIFSPGFLKINPTSWLCERNCPGVIDGVVAYRDASHLSVDMARALSPNLLQALRNLGALSKTSDEQK</sequence>
<feature type="domain" description="Acyltransferase 3" evidence="2">
    <location>
        <begin position="5"/>
        <end position="319"/>
    </location>
</feature>
<dbReference type="PANTHER" id="PTHR23028:SF53">
    <property type="entry name" value="ACYL_TRANSF_3 DOMAIN-CONTAINING PROTEIN"/>
    <property type="match status" value="1"/>
</dbReference>
<keyword evidence="1" id="KW-0472">Membrane</keyword>
<dbReference type="RefSeq" id="WP_095673542.1">
    <property type="nucleotide sequence ID" value="NZ_CP016773.1"/>
</dbReference>
<dbReference type="GO" id="GO:0016747">
    <property type="term" value="F:acyltransferase activity, transferring groups other than amino-acyl groups"/>
    <property type="evidence" value="ECO:0007669"/>
    <property type="project" value="InterPro"/>
</dbReference>
<dbReference type="Pfam" id="PF19040">
    <property type="entry name" value="SGNH"/>
    <property type="match status" value="1"/>
</dbReference>
<dbReference type="GO" id="GO:0016020">
    <property type="term" value="C:membrane"/>
    <property type="evidence" value="ECO:0007669"/>
    <property type="project" value="TreeGrafter"/>
</dbReference>
<feature type="transmembrane region" description="Helical" evidence="1">
    <location>
        <begin position="69"/>
        <end position="89"/>
    </location>
</feature>
<keyword evidence="5" id="KW-1185">Reference proteome</keyword>
<dbReference type="PANTHER" id="PTHR23028">
    <property type="entry name" value="ACETYLTRANSFERASE"/>
    <property type="match status" value="1"/>
</dbReference>
<dbReference type="InterPro" id="IPR043968">
    <property type="entry name" value="SGNH"/>
</dbReference>
<keyword evidence="4" id="KW-0012">Acyltransferase</keyword>
<feature type="transmembrane region" description="Helical" evidence="1">
    <location>
        <begin position="161"/>
        <end position="180"/>
    </location>
</feature>
<evidence type="ECO:0000313" key="5">
    <source>
        <dbReference type="Proteomes" id="UP000217215"/>
    </source>
</evidence>
<dbReference type="InterPro" id="IPR050879">
    <property type="entry name" value="Acyltransferase_3"/>
</dbReference>
<reference evidence="4 5" key="1">
    <citation type="submission" date="2016-07" db="EMBL/GenBank/DDBJ databases">
        <title>High microdiversification within the ubiquitous acI lineage of Actinobacteria.</title>
        <authorList>
            <person name="Neuenschwander S.M."/>
            <person name="Salcher M."/>
            <person name="Ghai R."/>
            <person name="Pernthaler J."/>
        </authorList>
    </citation>
    <scope>NUCLEOTIDE SEQUENCE [LARGE SCALE GENOMIC DNA]</scope>
    <source>
        <strain evidence="4">MMS-IA-56</strain>
    </source>
</reference>
<name>A0A249KGX9_9ACTN</name>
<keyword evidence="1" id="KW-1133">Transmembrane helix</keyword>
<evidence type="ECO:0000259" key="3">
    <source>
        <dbReference type="Pfam" id="PF19040"/>
    </source>
</evidence>
<feature type="domain" description="SGNH" evidence="3">
    <location>
        <begin position="390"/>
        <end position="605"/>
    </location>
</feature>
<accession>A0A249KGX9</accession>
<dbReference type="KEGG" id="psuf:A1sIA56_03360"/>
<evidence type="ECO:0000256" key="1">
    <source>
        <dbReference type="SAM" id="Phobius"/>
    </source>
</evidence>
<dbReference type="OrthoDB" id="3404679at2"/>
<keyword evidence="4" id="KW-0808">Transferase</keyword>
<dbReference type="EMBL" id="CP016773">
    <property type="protein sequence ID" value="ASY15949.1"/>
    <property type="molecule type" value="Genomic_DNA"/>
</dbReference>
<evidence type="ECO:0000259" key="2">
    <source>
        <dbReference type="Pfam" id="PF01757"/>
    </source>
</evidence>
<dbReference type="Proteomes" id="UP000217215">
    <property type="component" value="Chromosome"/>
</dbReference>
<feature type="transmembrane region" description="Helical" evidence="1">
    <location>
        <begin position="186"/>
        <end position="208"/>
    </location>
</feature>
<feature type="transmembrane region" description="Helical" evidence="1">
    <location>
        <begin position="239"/>
        <end position="261"/>
    </location>
</feature>
<keyword evidence="1" id="KW-0812">Transmembrane</keyword>
<protein>
    <submittedName>
        <fullName evidence="4">Acyltransferase</fullName>
    </submittedName>
</protein>
<feature type="transmembrane region" description="Helical" evidence="1">
    <location>
        <begin position="217"/>
        <end position="233"/>
    </location>
</feature>